<name>A0ABS8LV47_9FLAO</name>
<dbReference type="EMBL" id="JAJJMN010000001">
    <property type="protein sequence ID" value="MCC9016462.1"/>
    <property type="molecule type" value="Genomic_DNA"/>
</dbReference>
<keyword evidence="2" id="KW-1185">Reference proteome</keyword>
<accession>A0ABS8LV47</accession>
<dbReference type="SUPFAM" id="SSF82185">
    <property type="entry name" value="Histone H3 K4-specific methyltransferase SET7/9 N-terminal domain"/>
    <property type="match status" value="1"/>
</dbReference>
<organism evidence="1 2">
    <name type="scientific">Flavobacterium lipolyticum</name>
    <dbReference type="NCBI Taxonomy" id="2893754"/>
    <lineage>
        <taxon>Bacteria</taxon>
        <taxon>Pseudomonadati</taxon>
        <taxon>Bacteroidota</taxon>
        <taxon>Flavobacteriia</taxon>
        <taxon>Flavobacteriales</taxon>
        <taxon>Flavobacteriaceae</taxon>
        <taxon>Flavobacterium</taxon>
    </lineage>
</organism>
<reference evidence="1" key="1">
    <citation type="submission" date="2021-11" db="EMBL/GenBank/DDBJ databases">
        <title>Description of novel Flavobacterium species.</title>
        <authorList>
            <person name="Saticioglu I.B."/>
            <person name="Ay H."/>
            <person name="Altun S."/>
            <person name="Duman M."/>
        </authorList>
    </citation>
    <scope>NUCLEOTIDE SEQUENCE</scope>
    <source>
        <strain evidence="1">F-126</strain>
    </source>
</reference>
<dbReference type="PROSITE" id="PS51257">
    <property type="entry name" value="PROKAR_LIPOPROTEIN"/>
    <property type="match status" value="1"/>
</dbReference>
<evidence type="ECO:0000313" key="2">
    <source>
        <dbReference type="Proteomes" id="UP001430700"/>
    </source>
</evidence>
<sequence>MRTTINIIAISILLLTIGCKSKSNKVLSVDAPPCTTILASSNEGSFTDLPYITNFAFYNWYKVKMEVCRVNSFMLKDNFGIIVKKGEMNDIWRDDPTLGYNFGSREGEFKNGVQHGLWECKRSYYLDSLGNHIYKNYKFREEYFKDGLRDSIYKIYNKDGKVIYSTYFKDGNGIEKDFHENGALYYEIETKGGYFSDTLRLYNERGKIYQKRLYQKDALVYYIGDDDWCLKFRHHPNNSTYLEVDSYDAKNLKQGTFRNTFSYKTKEEFENDQFAKRNLKR</sequence>
<comment type="caution">
    <text evidence="1">The sequence shown here is derived from an EMBL/GenBank/DDBJ whole genome shotgun (WGS) entry which is preliminary data.</text>
</comment>
<protein>
    <recommendedName>
        <fullName evidence="3">Toxin-antitoxin system YwqK family antitoxin</fullName>
    </recommendedName>
</protein>
<evidence type="ECO:0000313" key="1">
    <source>
        <dbReference type="EMBL" id="MCC9016462.1"/>
    </source>
</evidence>
<gene>
    <name evidence="1" type="ORF">LNQ34_01575</name>
</gene>
<proteinExistence type="predicted"/>
<dbReference type="RefSeq" id="WP_229998448.1">
    <property type="nucleotide sequence ID" value="NZ_JAJJMN010000001.1"/>
</dbReference>
<dbReference type="Proteomes" id="UP001430700">
    <property type="component" value="Unassembled WGS sequence"/>
</dbReference>
<dbReference type="Gene3D" id="3.90.930.1">
    <property type="match status" value="1"/>
</dbReference>
<evidence type="ECO:0008006" key="3">
    <source>
        <dbReference type="Google" id="ProtNLM"/>
    </source>
</evidence>